<evidence type="ECO:0000313" key="2">
    <source>
        <dbReference type="EMBL" id="GID76515.1"/>
    </source>
</evidence>
<feature type="compositionally biased region" description="Low complexity" evidence="1">
    <location>
        <begin position="80"/>
        <end position="97"/>
    </location>
</feature>
<dbReference type="EMBL" id="BOMI01000104">
    <property type="protein sequence ID" value="GID76515.1"/>
    <property type="molecule type" value="Genomic_DNA"/>
</dbReference>
<protein>
    <submittedName>
        <fullName evidence="2">Uncharacterized protein</fullName>
    </submittedName>
</protein>
<gene>
    <name evidence="2" type="ORF">Ade02nite_51560</name>
</gene>
<organism evidence="2 3">
    <name type="scientific">Paractinoplanes deccanensis</name>
    <dbReference type="NCBI Taxonomy" id="113561"/>
    <lineage>
        <taxon>Bacteria</taxon>
        <taxon>Bacillati</taxon>
        <taxon>Actinomycetota</taxon>
        <taxon>Actinomycetes</taxon>
        <taxon>Micromonosporales</taxon>
        <taxon>Micromonosporaceae</taxon>
        <taxon>Paractinoplanes</taxon>
    </lineage>
</organism>
<evidence type="ECO:0000256" key="1">
    <source>
        <dbReference type="SAM" id="MobiDB-lite"/>
    </source>
</evidence>
<dbReference type="Proteomes" id="UP000609879">
    <property type="component" value="Unassembled WGS sequence"/>
</dbReference>
<feature type="compositionally biased region" description="Low complexity" evidence="1">
    <location>
        <begin position="1"/>
        <end position="18"/>
    </location>
</feature>
<evidence type="ECO:0000313" key="3">
    <source>
        <dbReference type="Proteomes" id="UP000609879"/>
    </source>
</evidence>
<feature type="compositionally biased region" description="Basic and acidic residues" evidence="1">
    <location>
        <begin position="102"/>
        <end position="112"/>
    </location>
</feature>
<sequence>MAPSPWATPAPASESTSAFRQTTDTPNDWRPVGGERECHLVERTGRERRGGPAAGLRRPEAAMVATGFVEPTRVVRRRGGAAVRRGTVARPAGGAVPRRGRRAMERCEGRRL</sequence>
<proteinExistence type="predicted"/>
<name>A0ABQ3Y9K3_9ACTN</name>
<reference evidence="2 3" key="1">
    <citation type="submission" date="2021-01" db="EMBL/GenBank/DDBJ databases">
        <title>Whole genome shotgun sequence of Actinoplanes deccanensis NBRC 13994.</title>
        <authorList>
            <person name="Komaki H."/>
            <person name="Tamura T."/>
        </authorList>
    </citation>
    <scope>NUCLEOTIDE SEQUENCE [LARGE SCALE GENOMIC DNA]</scope>
    <source>
        <strain evidence="2 3">NBRC 13994</strain>
    </source>
</reference>
<keyword evidence="3" id="KW-1185">Reference proteome</keyword>
<feature type="region of interest" description="Disordered" evidence="1">
    <location>
        <begin position="78"/>
        <end position="112"/>
    </location>
</feature>
<feature type="region of interest" description="Disordered" evidence="1">
    <location>
        <begin position="1"/>
        <end position="34"/>
    </location>
</feature>
<comment type="caution">
    <text evidence="2">The sequence shown here is derived from an EMBL/GenBank/DDBJ whole genome shotgun (WGS) entry which is preliminary data.</text>
</comment>
<accession>A0ABQ3Y9K3</accession>